<dbReference type="Proteomes" id="UP000054387">
    <property type="component" value="Unassembled WGS sequence"/>
</dbReference>
<sequence>MTGNGAKRIIDQTIDYPESDRFAHISVWSVPESEAYPEGIKYSMHYGNKAGDTVLRYDNAHPETKGHERHVGEDIDEDYEYPGSYVEVLQRFRREVNEYEQN</sequence>
<name>A0A0W1RE42_9EURY</name>
<dbReference type="Pfam" id="PF20126">
    <property type="entry name" value="TumE"/>
    <property type="match status" value="1"/>
</dbReference>
<comment type="caution">
    <text evidence="1">The sequence shown here is derived from an EMBL/GenBank/DDBJ whole genome shotgun (WGS) entry which is preliminary data.</text>
</comment>
<protein>
    <submittedName>
        <fullName evidence="1">Uncharacterized protein</fullName>
    </submittedName>
</protein>
<dbReference type="RefSeq" id="WP_058580241.1">
    <property type="nucleotide sequence ID" value="NZ_LOPU01000005.1"/>
</dbReference>
<accession>A0A0W1RE42</accession>
<evidence type="ECO:0000313" key="2">
    <source>
        <dbReference type="Proteomes" id="UP000054387"/>
    </source>
</evidence>
<evidence type="ECO:0000313" key="1">
    <source>
        <dbReference type="EMBL" id="KTG11323.1"/>
    </source>
</evidence>
<keyword evidence="2" id="KW-1185">Reference proteome</keyword>
<proteinExistence type="predicted"/>
<dbReference type="EMBL" id="LOPU01000005">
    <property type="protein sequence ID" value="KTG11323.1"/>
    <property type="molecule type" value="Genomic_DNA"/>
</dbReference>
<organism evidence="1 2">
    <name type="scientific">Haloprofundus marisrubri</name>
    <dbReference type="NCBI Taxonomy" id="1514971"/>
    <lineage>
        <taxon>Archaea</taxon>
        <taxon>Methanobacteriati</taxon>
        <taxon>Methanobacteriota</taxon>
        <taxon>Stenosarchaea group</taxon>
        <taxon>Halobacteria</taxon>
        <taxon>Halobacteriales</taxon>
        <taxon>Haloferacaceae</taxon>
        <taxon>Haloprofundus</taxon>
    </lineage>
</organism>
<dbReference type="InterPro" id="IPR045397">
    <property type="entry name" value="TumE-like"/>
</dbReference>
<gene>
    <name evidence="1" type="ORF">AUR64_04375</name>
</gene>
<reference evidence="1 2" key="1">
    <citation type="submission" date="2015-12" db="EMBL/GenBank/DDBJ databases">
        <title>Haloprofundus marisrubri gen. nov., sp. nov., an extremely halophilic archaeon isolated from the Discovery deep brine-seawater interface in the Red Sea.</title>
        <authorList>
            <person name="Zhang G."/>
            <person name="Stingl U."/>
            <person name="Rashid M."/>
        </authorList>
    </citation>
    <scope>NUCLEOTIDE SEQUENCE [LARGE SCALE GENOMIC DNA]</scope>
    <source>
        <strain evidence="1 2">SB9</strain>
    </source>
</reference>
<dbReference type="AlphaFoldDB" id="A0A0W1RE42"/>